<gene>
    <name evidence="8" type="primary">uvrD</name>
    <name evidence="8" type="ORF">A245_36349</name>
</gene>
<dbReference type="PROSITE" id="PS51198">
    <property type="entry name" value="UVRD_HELICASE_ATP_BIND"/>
    <property type="match status" value="1"/>
</dbReference>
<evidence type="ECO:0000256" key="2">
    <source>
        <dbReference type="ARBA" id="ARBA00022801"/>
    </source>
</evidence>
<comment type="caution">
    <text evidence="6">Lacks conserved residue(s) required for the propagation of feature annotation.</text>
</comment>
<dbReference type="PANTHER" id="PTHR11070:SF2">
    <property type="entry name" value="ATP-DEPENDENT DNA HELICASE SRS2"/>
    <property type="match status" value="1"/>
</dbReference>
<dbReference type="InterPro" id="IPR014016">
    <property type="entry name" value="UvrD-like_ATP-bd"/>
</dbReference>
<evidence type="ECO:0000313" key="8">
    <source>
        <dbReference type="EMBL" id="EPN41013.1"/>
    </source>
</evidence>
<dbReference type="GO" id="GO:0033202">
    <property type="term" value="C:DNA helicase complex"/>
    <property type="evidence" value="ECO:0007669"/>
    <property type="project" value="TreeGrafter"/>
</dbReference>
<dbReference type="GO" id="GO:0000725">
    <property type="term" value="P:recombinational repair"/>
    <property type="evidence" value="ECO:0007669"/>
    <property type="project" value="TreeGrafter"/>
</dbReference>
<keyword evidence="4 6" id="KW-0067">ATP-binding</keyword>
<dbReference type="Proteomes" id="UP000018849">
    <property type="component" value="Unassembled WGS sequence"/>
</dbReference>
<evidence type="ECO:0000259" key="7">
    <source>
        <dbReference type="PROSITE" id="PS51198"/>
    </source>
</evidence>
<sequence>IDFSELLLRALDLWRDNPGLLAHYQRRFRHVLVDEFQDTNAVQYAWLRLLAQGGDSLMVVGDDDQSIYGWRGAKIENIHQYSDDFPDTEVIRLEQNYRSTASILKAANGLIINNSGRLGKE</sequence>
<dbReference type="GO" id="GO:0016787">
    <property type="term" value="F:hydrolase activity"/>
    <property type="evidence" value="ECO:0007669"/>
    <property type="project" value="UniProtKB-UniRule"/>
</dbReference>
<name>A0A656JNF8_PSESF</name>
<evidence type="ECO:0000256" key="4">
    <source>
        <dbReference type="ARBA" id="ARBA00022840"/>
    </source>
</evidence>
<evidence type="ECO:0000256" key="5">
    <source>
        <dbReference type="ARBA" id="ARBA00034923"/>
    </source>
</evidence>
<dbReference type="GO" id="GO:0043138">
    <property type="term" value="F:3'-5' DNA helicase activity"/>
    <property type="evidence" value="ECO:0007669"/>
    <property type="project" value="TreeGrafter"/>
</dbReference>
<evidence type="ECO:0000313" key="9">
    <source>
        <dbReference type="Proteomes" id="UP000018849"/>
    </source>
</evidence>
<dbReference type="AlphaFoldDB" id="A0A656JNF8"/>
<dbReference type="SUPFAM" id="SSF52540">
    <property type="entry name" value="P-loop containing nucleoside triphosphate hydrolases"/>
    <property type="match status" value="1"/>
</dbReference>
<dbReference type="GO" id="GO:0005524">
    <property type="term" value="F:ATP binding"/>
    <property type="evidence" value="ECO:0007669"/>
    <property type="project" value="UniProtKB-UniRule"/>
</dbReference>
<comment type="caution">
    <text evidence="8">The sequence shown here is derived from an EMBL/GenBank/DDBJ whole genome shotgun (WGS) entry which is preliminary data.</text>
</comment>
<evidence type="ECO:0000256" key="1">
    <source>
        <dbReference type="ARBA" id="ARBA00022741"/>
    </source>
</evidence>
<dbReference type="GO" id="GO:0005829">
    <property type="term" value="C:cytosol"/>
    <property type="evidence" value="ECO:0007669"/>
    <property type="project" value="TreeGrafter"/>
</dbReference>
<accession>A0A656JNF8</accession>
<dbReference type="Gene3D" id="3.40.50.300">
    <property type="entry name" value="P-loop containing nucleotide triphosphate hydrolases"/>
    <property type="match status" value="2"/>
</dbReference>
<evidence type="ECO:0000256" key="3">
    <source>
        <dbReference type="ARBA" id="ARBA00022806"/>
    </source>
</evidence>
<dbReference type="EMBL" id="AOKF01003110">
    <property type="protein sequence ID" value="EPN41013.1"/>
    <property type="molecule type" value="Genomic_DNA"/>
</dbReference>
<evidence type="ECO:0000256" key="6">
    <source>
        <dbReference type="PROSITE-ProRule" id="PRU00560"/>
    </source>
</evidence>
<dbReference type="CDD" id="cd17932">
    <property type="entry name" value="DEXQc_UvrD"/>
    <property type="match status" value="1"/>
</dbReference>
<organism evidence="8 9">
    <name type="scientific">Pseudomonas syringae pv. actinidiae ICMP 19096</name>
    <dbReference type="NCBI Taxonomy" id="1194405"/>
    <lineage>
        <taxon>Bacteria</taxon>
        <taxon>Pseudomonadati</taxon>
        <taxon>Pseudomonadota</taxon>
        <taxon>Gammaproteobacteria</taxon>
        <taxon>Pseudomonadales</taxon>
        <taxon>Pseudomonadaceae</taxon>
        <taxon>Pseudomonas</taxon>
        <taxon>Pseudomonas syringae</taxon>
    </lineage>
</organism>
<keyword evidence="3 6" id="KW-0347">Helicase</keyword>
<keyword evidence="1 6" id="KW-0547">Nucleotide-binding</keyword>
<reference evidence="8 9" key="1">
    <citation type="journal article" date="2013" name="PLoS Pathog.">
        <title>Genomic analysis of the Kiwifruit pathogen Pseudomonas syringae pv. actinidiae provides insight into the origins of an emergent plant disease.</title>
        <authorList>
            <person name="McCann H.C."/>
            <person name="Rikkerink E.H."/>
            <person name="Bertels F."/>
            <person name="Fiers M."/>
            <person name="Lu A."/>
            <person name="Rees-George J."/>
            <person name="Andersen M.T."/>
            <person name="Gleave A.P."/>
            <person name="Haubold B."/>
            <person name="Wohlers M.W."/>
            <person name="Guttman D.S."/>
            <person name="Wang P.W."/>
            <person name="Straub C."/>
            <person name="Vanneste J.L."/>
            <person name="Rainey P.B."/>
            <person name="Templeton M.D."/>
        </authorList>
    </citation>
    <scope>NUCLEOTIDE SEQUENCE [LARGE SCALE GENOMIC DNA]</scope>
    <source>
        <strain evidence="8 9">ICMP 19096</strain>
    </source>
</reference>
<feature type="non-terminal residue" evidence="8">
    <location>
        <position position="121"/>
    </location>
</feature>
<dbReference type="InterPro" id="IPR000212">
    <property type="entry name" value="DNA_helicase_UvrD/REP"/>
</dbReference>
<feature type="non-terminal residue" evidence="8">
    <location>
        <position position="1"/>
    </location>
</feature>
<proteinExistence type="predicted"/>
<dbReference type="InterPro" id="IPR027417">
    <property type="entry name" value="P-loop_NTPase"/>
</dbReference>
<keyword evidence="2 6" id="KW-0378">Hydrolase</keyword>
<protein>
    <recommendedName>
        <fullName evidence="5">DNA 3'-5' helicase II</fullName>
    </recommendedName>
</protein>
<dbReference type="GO" id="GO:0003677">
    <property type="term" value="F:DNA binding"/>
    <property type="evidence" value="ECO:0007669"/>
    <property type="project" value="InterPro"/>
</dbReference>
<dbReference type="Pfam" id="PF00580">
    <property type="entry name" value="UvrD-helicase"/>
    <property type="match status" value="1"/>
</dbReference>
<feature type="domain" description="UvrD-like helicase ATP-binding" evidence="7">
    <location>
        <begin position="1"/>
        <end position="100"/>
    </location>
</feature>
<dbReference type="PANTHER" id="PTHR11070">
    <property type="entry name" value="UVRD / RECB / PCRA DNA HELICASE FAMILY MEMBER"/>
    <property type="match status" value="1"/>
</dbReference>